<organism evidence="2 3">
    <name type="scientific">Phytoactinopolyspora alkaliphila</name>
    <dbReference type="NCBI Taxonomy" id="1783498"/>
    <lineage>
        <taxon>Bacteria</taxon>
        <taxon>Bacillati</taxon>
        <taxon>Actinomycetota</taxon>
        <taxon>Actinomycetes</taxon>
        <taxon>Jiangellales</taxon>
        <taxon>Jiangellaceae</taxon>
        <taxon>Phytoactinopolyspora</taxon>
    </lineage>
</organism>
<dbReference type="GO" id="GO:0008270">
    <property type="term" value="F:zinc ion binding"/>
    <property type="evidence" value="ECO:0007669"/>
    <property type="project" value="InterPro"/>
</dbReference>
<evidence type="ECO:0000313" key="2">
    <source>
        <dbReference type="EMBL" id="NED97366.1"/>
    </source>
</evidence>
<accession>A0A6N9YQN5</accession>
<sequence length="346" mass="36003">MMPKRHRVAAVEYSWKPAAATGMGSLPYQDRDEAARIVLDELTDFPHIPELPRRGAGSGIVGRSAALLVDLHVDLQPSGWRLVDRSGADERAARSALRADLDALEIAAYGFEGPLKIQVAGPMTLAASLERTRGDKALADHGARKDIAESLAEGVAAHVAEIGSRVPGASVVVQLDEPSLPAVLAARIPTISGFGRLRAVHASEAETLIGAVIAAAGAPVVVHCCAADVPSDLIRKAGAVAVALDAGLLDDASLGELAAAVDAGLALWPGVVPASTPATPPTDRELAQRVSGLWRRLDQDPGRMAPRTVVTPVCGLAGADEPWTRRAYALARSTARAFADIVALEQ</sequence>
<comment type="caution">
    <text evidence="2">The sequence shown here is derived from an EMBL/GenBank/DDBJ whole genome shotgun (WGS) entry which is preliminary data.</text>
</comment>
<dbReference type="Pfam" id="PF01717">
    <property type="entry name" value="Meth_synt_2"/>
    <property type="match status" value="1"/>
</dbReference>
<dbReference type="Proteomes" id="UP000469185">
    <property type="component" value="Unassembled WGS sequence"/>
</dbReference>
<dbReference type="GO" id="GO:0009086">
    <property type="term" value="P:methionine biosynthetic process"/>
    <property type="evidence" value="ECO:0007669"/>
    <property type="project" value="InterPro"/>
</dbReference>
<dbReference type="Gene3D" id="3.20.20.210">
    <property type="match status" value="1"/>
</dbReference>
<evidence type="ECO:0000313" key="3">
    <source>
        <dbReference type="Proteomes" id="UP000469185"/>
    </source>
</evidence>
<proteinExistence type="predicted"/>
<dbReference type="GO" id="GO:0003871">
    <property type="term" value="F:5-methyltetrahydropteroyltriglutamate-homocysteine S-methyltransferase activity"/>
    <property type="evidence" value="ECO:0007669"/>
    <property type="project" value="InterPro"/>
</dbReference>
<name>A0A6N9YQN5_9ACTN</name>
<dbReference type="InterPro" id="IPR038071">
    <property type="entry name" value="UROD/MetE-like_sf"/>
</dbReference>
<dbReference type="EMBL" id="JAAGOB010000011">
    <property type="protein sequence ID" value="NED97366.1"/>
    <property type="molecule type" value="Genomic_DNA"/>
</dbReference>
<evidence type="ECO:0000259" key="1">
    <source>
        <dbReference type="Pfam" id="PF01717"/>
    </source>
</evidence>
<dbReference type="InterPro" id="IPR002629">
    <property type="entry name" value="Met_Synth_C/arc"/>
</dbReference>
<protein>
    <submittedName>
        <fullName evidence="2">Methionine synthase</fullName>
    </submittedName>
</protein>
<dbReference type="SUPFAM" id="SSF51726">
    <property type="entry name" value="UROD/MetE-like"/>
    <property type="match status" value="1"/>
</dbReference>
<feature type="domain" description="Cobalamin-independent methionine synthase MetE C-terminal/archaeal" evidence="1">
    <location>
        <begin position="119"/>
        <end position="336"/>
    </location>
</feature>
<keyword evidence="3" id="KW-1185">Reference proteome</keyword>
<dbReference type="AlphaFoldDB" id="A0A6N9YQN5"/>
<gene>
    <name evidence="2" type="ORF">G1H11_18885</name>
</gene>
<reference evidence="2 3" key="1">
    <citation type="submission" date="2020-02" db="EMBL/GenBank/DDBJ databases">
        <authorList>
            <person name="Li X.-J."/>
            <person name="Feng X.-M."/>
        </authorList>
    </citation>
    <scope>NUCLEOTIDE SEQUENCE [LARGE SCALE GENOMIC DNA]</scope>
    <source>
        <strain evidence="2 3">CGMCC 4.7225</strain>
    </source>
</reference>